<dbReference type="PANTHER" id="PTHR34389">
    <property type="entry name" value="L-RHAMNOSE MUTAROTASE"/>
    <property type="match status" value="1"/>
</dbReference>
<dbReference type="InterPro" id="IPR008000">
    <property type="entry name" value="Rham/fucose_mutarotase"/>
</dbReference>
<dbReference type="GO" id="GO:0016857">
    <property type="term" value="F:racemase and epimerase activity, acting on carbohydrates and derivatives"/>
    <property type="evidence" value="ECO:0007669"/>
    <property type="project" value="InterPro"/>
</dbReference>
<accession>A0A850DRP5</accession>
<dbReference type="AlphaFoldDB" id="A0A850DRP5"/>
<dbReference type="Proteomes" id="UP000539146">
    <property type="component" value="Unassembled WGS sequence"/>
</dbReference>
<gene>
    <name evidence="1" type="ORF">HP467_03755</name>
</gene>
<proteinExistence type="predicted"/>
<protein>
    <submittedName>
        <fullName evidence="1">L-rhamnose mutarotase</fullName>
    </submittedName>
</protein>
<dbReference type="Pfam" id="PF05336">
    <property type="entry name" value="rhaM"/>
    <property type="match status" value="1"/>
</dbReference>
<name>A0A850DRP5_9MICO</name>
<dbReference type="GO" id="GO:0019301">
    <property type="term" value="P:rhamnose catabolic process"/>
    <property type="evidence" value="ECO:0007669"/>
    <property type="project" value="TreeGrafter"/>
</dbReference>
<dbReference type="Gene3D" id="3.30.70.100">
    <property type="match status" value="1"/>
</dbReference>
<dbReference type="SUPFAM" id="SSF54909">
    <property type="entry name" value="Dimeric alpha+beta barrel"/>
    <property type="match status" value="1"/>
</dbReference>
<evidence type="ECO:0000313" key="2">
    <source>
        <dbReference type="Proteomes" id="UP000539146"/>
    </source>
</evidence>
<dbReference type="InterPro" id="IPR011008">
    <property type="entry name" value="Dimeric_a/b-barrel"/>
</dbReference>
<organism evidence="1 2">
    <name type="scientific">Curtobacterium citreum</name>
    <dbReference type="NCBI Taxonomy" id="2036"/>
    <lineage>
        <taxon>Bacteria</taxon>
        <taxon>Bacillati</taxon>
        <taxon>Actinomycetota</taxon>
        <taxon>Actinomycetes</taxon>
        <taxon>Micrococcales</taxon>
        <taxon>Microbacteriaceae</taxon>
        <taxon>Curtobacterium</taxon>
    </lineage>
</organism>
<dbReference type="RefSeq" id="WP_058740450.1">
    <property type="nucleotide sequence ID" value="NZ_BAAAWP010000001.1"/>
</dbReference>
<reference evidence="1 2" key="1">
    <citation type="submission" date="2020-05" db="EMBL/GenBank/DDBJ databases">
        <title>Genome Sequencing of Type Strains.</title>
        <authorList>
            <person name="Lemaire J.F."/>
            <person name="Inderbitzin P."/>
            <person name="Gregorio O.A."/>
            <person name="Collins S.B."/>
            <person name="Wespe N."/>
            <person name="Knight-Connoni V."/>
        </authorList>
    </citation>
    <scope>NUCLEOTIDE SEQUENCE [LARGE SCALE GENOMIC DNA]</scope>
    <source>
        <strain evidence="1 2">DSM 20512</strain>
    </source>
</reference>
<dbReference type="PANTHER" id="PTHR34389:SF2">
    <property type="entry name" value="L-RHAMNOSE MUTAROTASE"/>
    <property type="match status" value="1"/>
</dbReference>
<sequence length="106" mass="11960">MQRILSRTRLRAGHEAEYERVHASIPPELAERLRAAGVANWSIWRDGQDLVHLIEVEDYRAMRRALADDPVNAAWQAVVNPLLEADDDYSGNDDGVPLVWTLEGQA</sequence>
<dbReference type="EMBL" id="JABMCG010000080">
    <property type="protein sequence ID" value="NUU27228.1"/>
    <property type="molecule type" value="Genomic_DNA"/>
</dbReference>
<evidence type="ECO:0000313" key="1">
    <source>
        <dbReference type="EMBL" id="NUU27228.1"/>
    </source>
</evidence>
<comment type="caution">
    <text evidence="1">The sequence shown here is derived from an EMBL/GenBank/DDBJ whole genome shotgun (WGS) entry which is preliminary data.</text>
</comment>